<evidence type="ECO:0000256" key="1">
    <source>
        <dbReference type="ARBA" id="ARBA00004123"/>
    </source>
</evidence>
<dbReference type="PANTHER" id="PTHR22850">
    <property type="entry name" value="WD40 REPEAT FAMILY"/>
    <property type="match status" value="1"/>
</dbReference>
<dbReference type="InterPro" id="IPR050459">
    <property type="entry name" value="WD_repeat_RBAP46/RBAP48/MSI1"/>
</dbReference>
<dbReference type="Gene3D" id="2.130.10.10">
    <property type="entry name" value="YVTN repeat-like/Quinoprotein amine dehydrogenase"/>
    <property type="match status" value="1"/>
</dbReference>
<name>A0ABX6EZ31_KLUMA</name>
<evidence type="ECO:0000313" key="9">
    <source>
        <dbReference type="EMBL" id="QGN17599.1"/>
    </source>
</evidence>
<feature type="repeat" description="WD" evidence="6">
    <location>
        <begin position="298"/>
        <end position="332"/>
    </location>
</feature>
<dbReference type="PROSITE" id="PS00678">
    <property type="entry name" value="WD_REPEATS_1"/>
    <property type="match status" value="2"/>
</dbReference>
<keyword evidence="10" id="KW-1185">Reference proteome</keyword>
<dbReference type="SMART" id="SM00320">
    <property type="entry name" value="WD40"/>
    <property type="match status" value="6"/>
</dbReference>
<dbReference type="InterPro" id="IPR001680">
    <property type="entry name" value="WD40_rpt"/>
</dbReference>
<dbReference type="InterPro" id="IPR036322">
    <property type="entry name" value="WD40_repeat_dom_sf"/>
</dbReference>
<sequence>MAEVQEEEQPTTIEEEYDLWLSNVPMMYDFVSETRLTWPSLTVQWLPTELKPREVNGIQLQRQELLIGTLTADDEPNYLKIAAIDLPESVVSSSSPPQGESDEKNHHNSKIKITKKFKHDFEVTRARFMPQSPNIFATLNGKGTISVFDRNSPEKDAAAISSYSYHKENGYGLAFNSNVSGQLLSCSDDSTVALWDISSSSDSSNKSPLQTFTNHTDIVNDCKWHEFKQTVFGTVSEDKTLLIHDTKSKSPVSELKVSSAFNTLAFSKHSHNLLAAAGTDSNVYIYDMRNISKPLHSMSGHEDSVTSLEFSPHQDGLITSSASDRRVIMWDLFNIGAEQQQDDAYDGVPELFMMHGGHKSPVNEFSYNLNVPWLMCSVEEDNVLQIWKPASKIVHPPKPPADLDVRTLE</sequence>
<protein>
    <submittedName>
        <fullName evidence="9">Histone acetyltransferase type B subunit 2</fullName>
    </submittedName>
</protein>
<evidence type="ECO:0000313" key="10">
    <source>
        <dbReference type="Proteomes" id="UP000422736"/>
    </source>
</evidence>
<dbReference type="PROSITE" id="PS50082">
    <property type="entry name" value="WD_REPEATS_2"/>
    <property type="match status" value="2"/>
</dbReference>
<accession>A0ABX6EZ31</accession>
<keyword evidence="3" id="KW-0677">Repeat</keyword>
<dbReference type="PROSITE" id="PS50294">
    <property type="entry name" value="WD_REPEATS_REGION"/>
    <property type="match status" value="1"/>
</dbReference>
<dbReference type="Proteomes" id="UP000422736">
    <property type="component" value="Chromosome 8"/>
</dbReference>
<evidence type="ECO:0000256" key="3">
    <source>
        <dbReference type="ARBA" id="ARBA00022737"/>
    </source>
</evidence>
<dbReference type="SUPFAM" id="SSF50978">
    <property type="entry name" value="WD40 repeat-like"/>
    <property type="match status" value="1"/>
</dbReference>
<evidence type="ECO:0000256" key="2">
    <source>
        <dbReference type="ARBA" id="ARBA00022574"/>
    </source>
</evidence>
<dbReference type="InterPro" id="IPR022052">
    <property type="entry name" value="Histone-bd_RBBP4-like_N"/>
</dbReference>
<feature type="domain" description="Histone-binding protein RBBP4-like N-terminal" evidence="8">
    <location>
        <begin position="15"/>
        <end position="87"/>
    </location>
</feature>
<gene>
    <name evidence="9" type="primary">HAT2</name>
    <name evidence="9" type="ORF">FIM1_4806</name>
</gene>
<evidence type="ECO:0000256" key="7">
    <source>
        <dbReference type="SAM" id="MobiDB-lite"/>
    </source>
</evidence>
<evidence type="ECO:0000256" key="4">
    <source>
        <dbReference type="ARBA" id="ARBA00022853"/>
    </source>
</evidence>
<keyword evidence="5" id="KW-0539">Nucleus</keyword>
<dbReference type="InterPro" id="IPR015943">
    <property type="entry name" value="WD40/YVTN_repeat-like_dom_sf"/>
</dbReference>
<keyword evidence="4" id="KW-0156">Chromatin regulator</keyword>
<keyword evidence="2 6" id="KW-0853">WD repeat</keyword>
<dbReference type="EMBL" id="CP015060">
    <property type="protein sequence ID" value="QGN17599.1"/>
    <property type="molecule type" value="Genomic_DNA"/>
</dbReference>
<dbReference type="InterPro" id="IPR019775">
    <property type="entry name" value="WD40_repeat_CS"/>
</dbReference>
<evidence type="ECO:0000259" key="8">
    <source>
        <dbReference type="Pfam" id="PF12265"/>
    </source>
</evidence>
<dbReference type="Pfam" id="PF00400">
    <property type="entry name" value="WD40"/>
    <property type="match status" value="3"/>
</dbReference>
<comment type="subcellular location">
    <subcellularLocation>
        <location evidence="1">Nucleus</location>
    </subcellularLocation>
</comment>
<proteinExistence type="predicted"/>
<evidence type="ECO:0000256" key="5">
    <source>
        <dbReference type="ARBA" id="ARBA00023242"/>
    </source>
</evidence>
<organism evidence="9 10">
    <name type="scientific">Kluyveromyces marxianus</name>
    <name type="common">Yeast</name>
    <name type="synonym">Candida kefyr</name>
    <dbReference type="NCBI Taxonomy" id="4911"/>
    <lineage>
        <taxon>Eukaryota</taxon>
        <taxon>Fungi</taxon>
        <taxon>Dikarya</taxon>
        <taxon>Ascomycota</taxon>
        <taxon>Saccharomycotina</taxon>
        <taxon>Saccharomycetes</taxon>
        <taxon>Saccharomycetales</taxon>
        <taxon>Saccharomycetaceae</taxon>
        <taxon>Kluyveromyces</taxon>
    </lineage>
</organism>
<feature type="region of interest" description="Disordered" evidence="7">
    <location>
        <begin position="90"/>
        <end position="109"/>
    </location>
</feature>
<dbReference type="Pfam" id="PF12265">
    <property type="entry name" value="CAF1C_H4-bd"/>
    <property type="match status" value="1"/>
</dbReference>
<feature type="repeat" description="WD" evidence="6">
    <location>
        <begin position="163"/>
        <end position="205"/>
    </location>
</feature>
<reference evidence="9 10" key="1">
    <citation type="submission" date="2016-03" db="EMBL/GenBank/DDBJ databases">
        <title>How can Kluyveromyces marxianus grow so fast - potential evolutionary course in Saccharomyces Complex revealed by comparative genomics.</title>
        <authorList>
            <person name="Mo W."/>
            <person name="Lu W."/>
            <person name="Yang X."/>
            <person name="Qi J."/>
            <person name="Lv H."/>
        </authorList>
    </citation>
    <scope>NUCLEOTIDE SEQUENCE [LARGE SCALE GENOMIC DNA]</scope>
    <source>
        <strain evidence="9 10">FIM1</strain>
    </source>
</reference>
<evidence type="ECO:0000256" key="6">
    <source>
        <dbReference type="PROSITE-ProRule" id="PRU00221"/>
    </source>
</evidence>